<accession>A0AAV6UI85</accession>
<evidence type="ECO:0000313" key="3">
    <source>
        <dbReference type="Proteomes" id="UP000827092"/>
    </source>
</evidence>
<organism evidence="2 3">
    <name type="scientific">Oedothorax gibbosus</name>
    <dbReference type="NCBI Taxonomy" id="931172"/>
    <lineage>
        <taxon>Eukaryota</taxon>
        <taxon>Metazoa</taxon>
        <taxon>Ecdysozoa</taxon>
        <taxon>Arthropoda</taxon>
        <taxon>Chelicerata</taxon>
        <taxon>Arachnida</taxon>
        <taxon>Araneae</taxon>
        <taxon>Araneomorphae</taxon>
        <taxon>Entelegynae</taxon>
        <taxon>Araneoidea</taxon>
        <taxon>Linyphiidae</taxon>
        <taxon>Erigoninae</taxon>
        <taxon>Oedothorax</taxon>
    </lineage>
</organism>
<name>A0AAV6UI85_9ARAC</name>
<proteinExistence type="predicted"/>
<evidence type="ECO:0000313" key="2">
    <source>
        <dbReference type="EMBL" id="KAG8183842.1"/>
    </source>
</evidence>
<dbReference type="AlphaFoldDB" id="A0AAV6UI85"/>
<reference evidence="2 3" key="1">
    <citation type="journal article" date="2022" name="Nat. Ecol. Evol.">
        <title>A masculinizing supergene underlies an exaggerated male reproductive morph in a spider.</title>
        <authorList>
            <person name="Hendrickx F."/>
            <person name="De Corte Z."/>
            <person name="Sonet G."/>
            <person name="Van Belleghem S.M."/>
            <person name="Kostlbacher S."/>
            <person name="Vangestel C."/>
        </authorList>
    </citation>
    <scope>NUCLEOTIDE SEQUENCE [LARGE SCALE GENOMIC DNA]</scope>
    <source>
        <strain evidence="2">W744_W776</strain>
    </source>
</reference>
<dbReference type="Proteomes" id="UP000827092">
    <property type="component" value="Unassembled WGS sequence"/>
</dbReference>
<gene>
    <name evidence="2" type="ORF">JTE90_005306</name>
</gene>
<keyword evidence="3" id="KW-1185">Reference proteome</keyword>
<comment type="caution">
    <text evidence="2">The sequence shown here is derived from an EMBL/GenBank/DDBJ whole genome shotgun (WGS) entry which is preliminary data.</text>
</comment>
<feature type="compositionally biased region" description="Low complexity" evidence="1">
    <location>
        <begin position="1"/>
        <end position="15"/>
    </location>
</feature>
<dbReference type="EMBL" id="JAFNEN010000401">
    <property type="protein sequence ID" value="KAG8183842.1"/>
    <property type="molecule type" value="Genomic_DNA"/>
</dbReference>
<evidence type="ECO:0000256" key="1">
    <source>
        <dbReference type="SAM" id="MobiDB-lite"/>
    </source>
</evidence>
<protein>
    <submittedName>
        <fullName evidence="2">Uncharacterized protein</fullName>
    </submittedName>
</protein>
<feature type="region of interest" description="Disordered" evidence="1">
    <location>
        <begin position="1"/>
        <end position="44"/>
    </location>
</feature>
<sequence length="112" mass="12504">MEVLMQPSPGSTSPLSLPPPSPQPGSSRQVFDSPAGSIVQPNKKDLKKVHNRGLLIPAEKTQSLLDTQLEQIQHFPRLANQLEIMNNISKEQQKDANQLRAEKNTIFQQLQL</sequence>